<evidence type="ECO:0000256" key="3">
    <source>
        <dbReference type="ARBA" id="ARBA00023180"/>
    </source>
</evidence>
<dbReference type="InterPro" id="IPR029058">
    <property type="entry name" value="AB_hydrolase_fold"/>
</dbReference>
<dbReference type="PROSITE" id="PS00941">
    <property type="entry name" value="CARBOXYLESTERASE_B_2"/>
    <property type="match status" value="1"/>
</dbReference>
<evidence type="ECO:0000256" key="1">
    <source>
        <dbReference type="ARBA" id="ARBA00005964"/>
    </source>
</evidence>
<name>A0AAN8NSA7_POLSC</name>
<comment type="similarity">
    <text evidence="1">Belongs to the type-B carboxylesterase/lipase family.</text>
</comment>
<dbReference type="SUPFAM" id="SSF53474">
    <property type="entry name" value="alpha/beta-Hydrolases"/>
    <property type="match status" value="1"/>
</dbReference>
<keyword evidence="5" id="KW-0812">Transmembrane</keyword>
<feature type="region of interest" description="Disordered" evidence="4">
    <location>
        <begin position="856"/>
        <end position="918"/>
    </location>
</feature>
<dbReference type="InterPro" id="IPR051093">
    <property type="entry name" value="Neuroligin/BSAL"/>
</dbReference>
<proteinExistence type="inferred from homology"/>
<organism evidence="7 8">
    <name type="scientific">Polyplax serrata</name>
    <name type="common">Common mouse louse</name>
    <dbReference type="NCBI Taxonomy" id="468196"/>
    <lineage>
        <taxon>Eukaryota</taxon>
        <taxon>Metazoa</taxon>
        <taxon>Ecdysozoa</taxon>
        <taxon>Arthropoda</taxon>
        <taxon>Hexapoda</taxon>
        <taxon>Insecta</taxon>
        <taxon>Pterygota</taxon>
        <taxon>Neoptera</taxon>
        <taxon>Paraneoptera</taxon>
        <taxon>Psocodea</taxon>
        <taxon>Troctomorpha</taxon>
        <taxon>Phthiraptera</taxon>
        <taxon>Anoplura</taxon>
        <taxon>Polyplacidae</taxon>
        <taxon>Polyplax</taxon>
    </lineage>
</organism>
<evidence type="ECO:0000313" key="8">
    <source>
        <dbReference type="Proteomes" id="UP001372834"/>
    </source>
</evidence>
<dbReference type="InterPro" id="IPR002018">
    <property type="entry name" value="CarbesteraseB"/>
</dbReference>
<feature type="transmembrane region" description="Helical" evidence="5">
    <location>
        <begin position="724"/>
        <end position="747"/>
    </location>
</feature>
<protein>
    <recommendedName>
        <fullName evidence="6">Carboxylesterase type B domain-containing protein</fullName>
    </recommendedName>
</protein>
<feature type="compositionally biased region" description="Basic and acidic residues" evidence="4">
    <location>
        <begin position="863"/>
        <end position="872"/>
    </location>
</feature>
<dbReference type="EMBL" id="JAWJWE010000040">
    <property type="protein sequence ID" value="KAK6619701.1"/>
    <property type="molecule type" value="Genomic_DNA"/>
</dbReference>
<keyword evidence="5" id="KW-1133">Transmembrane helix</keyword>
<reference evidence="7 8" key="1">
    <citation type="submission" date="2023-10" db="EMBL/GenBank/DDBJ databases">
        <title>Genomes of two closely related lineages of the louse Polyplax serrata with different host specificities.</title>
        <authorList>
            <person name="Martinu J."/>
            <person name="Tarabai H."/>
            <person name="Stefka J."/>
            <person name="Hypsa V."/>
        </authorList>
    </citation>
    <scope>NUCLEOTIDE SEQUENCE [LARGE SCALE GENOMIC DNA]</scope>
    <source>
        <strain evidence="7">HR10_N</strain>
    </source>
</reference>
<feature type="domain" description="Carboxylesterase type B" evidence="6">
    <location>
        <begin position="155"/>
        <end position="693"/>
    </location>
</feature>
<feature type="compositionally biased region" description="Low complexity" evidence="4">
    <location>
        <begin position="873"/>
        <end position="885"/>
    </location>
</feature>
<dbReference type="Gene3D" id="3.40.50.1820">
    <property type="entry name" value="alpha/beta hydrolase"/>
    <property type="match status" value="1"/>
</dbReference>
<dbReference type="AlphaFoldDB" id="A0AAN8NSA7"/>
<feature type="region of interest" description="Disordered" evidence="4">
    <location>
        <begin position="32"/>
        <end position="73"/>
    </location>
</feature>
<feature type="region of interest" description="Disordered" evidence="4">
    <location>
        <begin position="790"/>
        <end position="814"/>
    </location>
</feature>
<dbReference type="PANTHER" id="PTHR43903">
    <property type="entry name" value="NEUROLIGIN"/>
    <property type="match status" value="1"/>
</dbReference>
<keyword evidence="5" id="KW-0472">Membrane</keyword>
<evidence type="ECO:0000313" key="7">
    <source>
        <dbReference type="EMBL" id="KAK6619701.1"/>
    </source>
</evidence>
<keyword evidence="2" id="KW-0732">Signal</keyword>
<evidence type="ECO:0000256" key="5">
    <source>
        <dbReference type="SAM" id="Phobius"/>
    </source>
</evidence>
<dbReference type="FunFam" id="3.40.50.1820:FF:000156">
    <property type="entry name" value="Neuroligin-4, Y-linked"/>
    <property type="match status" value="1"/>
</dbReference>
<evidence type="ECO:0000256" key="2">
    <source>
        <dbReference type="ARBA" id="ARBA00022729"/>
    </source>
</evidence>
<feature type="compositionally biased region" description="Low complexity" evidence="4">
    <location>
        <begin position="64"/>
        <end position="73"/>
    </location>
</feature>
<dbReference type="InterPro" id="IPR019819">
    <property type="entry name" value="Carboxylesterase_B_CS"/>
</dbReference>
<evidence type="ECO:0000259" key="6">
    <source>
        <dbReference type="Pfam" id="PF00135"/>
    </source>
</evidence>
<accession>A0AAN8NSA7</accession>
<gene>
    <name evidence="7" type="ORF">RUM43_012458</name>
</gene>
<dbReference type="Proteomes" id="UP001372834">
    <property type="component" value="Unassembled WGS sequence"/>
</dbReference>
<feature type="compositionally biased region" description="Pro residues" evidence="4">
    <location>
        <begin position="798"/>
        <end position="808"/>
    </location>
</feature>
<dbReference type="Pfam" id="PF00135">
    <property type="entry name" value="COesterase"/>
    <property type="match status" value="1"/>
</dbReference>
<sequence>MVTTYLIGCKAQNYYGGYPDLNKPSFRNNEYRDRLNPGDQNNYGNRPPHYNTRFQDGHNLNDHYPNFNPNYPSENYNPNDPRYKFMYGGSKVSAPGVIGGWKENLQGKFRLLSPQEKRDIFVTTSYGQIQGFQVYLYDTPDPYSQYRPGETPVEKIKGNVSVFLGIPYATPPVRDGRFKPPQPHKGWQLLQAVDFGPACPQPTRYVGEINGIRDMDEDCLYLNVYSPYDAKLISKLNDLQTEAGVAQKYSVMFYIHGGDFYKGASNTFPGHMLAAFFDVVVVTINYRLGALGFLSTADQNSPGNYGILDQAMALKWVYDNIEFFNGDRYSITLFGPGAGAASAGLLMLAPKTKHMVDKVIAQSGAPVADWAVIRSWEMALNTSMVFGRHLGCSTDSSWKLINCLRNGRSALELGNAEFKPDVGLLAWGPVLDANFTVPRDSWFQKSFTEDDWHFLPKNPEELIKESSFKPQLKYMAGVTTQEAAYVIYNNKSLIPHFEVNEQFFEQKVRELVYQLNYTVNQDGVYEAIRYLYTYWPDPHSSTFIREQYINLISDLMYRSPSDKMTKLLLEKRVPVYLYVLNTTVEAFKLPEWRKVPHDLERVFLTGAPFMDVEFFPKSENWQRNMWTENDRNMSYFFMKAYSDFAKFGNPSQQQILGLHFESARLGDLKYLNVNTTFNSSIMYNYRQTECAFWYSYLPTIVGTYFTTYRPYYDFWWDAREELQIAFWSIISLSVLLIILVLTCCVLWRRAKRNSDQYYGINLIHKEDDEGVDGVDNDTSRSTNNIYEFREMPAAAPSKRPPAGTPPPVFKSRPTSLSLSSQQSIMIEEKKPPGGGHLLSKSTGNFQGVDKSKVFANKNVSLDPDPKMKDSKRSYSTPSLRSNSSRESLRDDDVRMVPGSQKAIRRNPRRLDRVPQTQV</sequence>
<comment type="caution">
    <text evidence="7">The sequence shown here is derived from an EMBL/GenBank/DDBJ whole genome shotgun (WGS) entry which is preliminary data.</text>
</comment>
<evidence type="ECO:0000256" key="4">
    <source>
        <dbReference type="SAM" id="MobiDB-lite"/>
    </source>
</evidence>
<keyword evidence="3" id="KW-0325">Glycoprotein</keyword>